<dbReference type="InterPro" id="IPR000477">
    <property type="entry name" value="RT_dom"/>
</dbReference>
<evidence type="ECO:0000313" key="2">
    <source>
        <dbReference type="Ensembl" id="ENSSAUP00010002312.1"/>
    </source>
</evidence>
<name>A0A671TNF5_SPAAU</name>
<dbReference type="PANTHER" id="PTHR33332">
    <property type="entry name" value="REVERSE TRANSCRIPTASE DOMAIN-CONTAINING PROTEIN"/>
    <property type="match status" value="1"/>
</dbReference>
<reference evidence="2" key="2">
    <citation type="submission" date="2025-08" db="UniProtKB">
        <authorList>
            <consortium name="Ensembl"/>
        </authorList>
    </citation>
    <scope>IDENTIFICATION</scope>
</reference>
<feature type="domain" description="Reverse transcriptase" evidence="1">
    <location>
        <begin position="3"/>
        <end position="146"/>
    </location>
</feature>
<dbReference type="Ensembl" id="ENSSAUT00010002434.1">
    <property type="protein sequence ID" value="ENSSAUP00010002312.1"/>
    <property type="gene ID" value="ENSSAUG00010001140.1"/>
</dbReference>
<keyword evidence="3" id="KW-1185">Reference proteome</keyword>
<sequence>LAAKRDSSSMLLSLDAEKAFDRVDWTFLEQTLSQMGFNDIFVKWIKTFYKKHRSRDGVNGPCSEFSLLGRGTPRPSPLHTLLFPLGNIIHHPGLHFHCYTDDVQLYISTKSITPATHSTLSNCLTNIKSWMQTNFLKLNCDKSDLIIIGPNSTLSPRLHHLQNRLLQQHPLWHTIQNSK</sequence>
<dbReference type="GeneTree" id="ENSGT00990000209892"/>
<protein>
    <recommendedName>
        <fullName evidence="1">Reverse transcriptase domain-containing protein</fullName>
    </recommendedName>
</protein>
<reference evidence="2" key="1">
    <citation type="submission" date="2021-04" db="EMBL/GenBank/DDBJ databases">
        <authorList>
            <consortium name="Wellcome Sanger Institute Data Sharing"/>
        </authorList>
    </citation>
    <scope>NUCLEOTIDE SEQUENCE [LARGE SCALE GENOMIC DNA]</scope>
</reference>
<dbReference type="AlphaFoldDB" id="A0A671TNF5"/>
<organism evidence="2 3">
    <name type="scientific">Sparus aurata</name>
    <name type="common">Gilthead sea bream</name>
    <dbReference type="NCBI Taxonomy" id="8175"/>
    <lineage>
        <taxon>Eukaryota</taxon>
        <taxon>Metazoa</taxon>
        <taxon>Chordata</taxon>
        <taxon>Craniata</taxon>
        <taxon>Vertebrata</taxon>
        <taxon>Euteleostomi</taxon>
        <taxon>Actinopterygii</taxon>
        <taxon>Neopterygii</taxon>
        <taxon>Teleostei</taxon>
        <taxon>Neoteleostei</taxon>
        <taxon>Acanthomorphata</taxon>
        <taxon>Eupercaria</taxon>
        <taxon>Spariformes</taxon>
        <taxon>Sparidae</taxon>
        <taxon>Sparus</taxon>
    </lineage>
</organism>
<evidence type="ECO:0000313" key="3">
    <source>
        <dbReference type="Proteomes" id="UP000472265"/>
    </source>
</evidence>
<dbReference type="InParanoid" id="A0A671TNF5"/>
<accession>A0A671TNF5</accession>
<dbReference type="Proteomes" id="UP000472265">
    <property type="component" value="Chromosome 1"/>
</dbReference>
<dbReference type="Pfam" id="PF00078">
    <property type="entry name" value="RVT_1"/>
    <property type="match status" value="1"/>
</dbReference>
<reference evidence="2" key="3">
    <citation type="submission" date="2025-09" db="UniProtKB">
        <authorList>
            <consortium name="Ensembl"/>
        </authorList>
    </citation>
    <scope>IDENTIFICATION</scope>
</reference>
<evidence type="ECO:0000259" key="1">
    <source>
        <dbReference type="Pfam" id="PF00078"/>
    </source>
</evidence>
<proteinExistence type="predicted"/>